<sequence length="363" mass="40685">MILLSGCSGTKTNEEKETPEWANLVYDRIGVAPVGGGFEMEDYWVWGSSVVKGDDGLYHMFASRWPKKLPFHPGWMTDSEIVHATSATPEGPFEFSDVALGARGAQYWDGRSAHNPRVLRYKDLYVMFYTGSTHPFADVSNPDTLKLGTAYPVVARSNKRIGIATSKSPYGPWARRDAPALDTKPDSFYSFLTSNPSPWINEDGSVVLMFKSRAYGDKYPFQSRMFIGMAMAPDINSPLKVVSDEPVFSKDKFGVIEDPFIWKDENGYHMIAKDQYGEITGHHHAGVMAHSVDAINWMVDDQPLAYERVINWSDGQAIKMGQLERPFGLIEQGRLTHLFFATMDGPGGFNRSTKSWNMVLPLK</sequence>
<dbReference type="CDD" id="cd08994">
    <property type="entry name" value="GH43_62_32_68_117_130-like"/>
    <property type="match status" value="1"/>
</dbReference>
<dbReference type="GO" id="GO:0016787">
    <property type="term" value="F:hydrolase activity"/>
    <property type="evidence" value="ECO:0007669"/>
    <property type="project" value="UniProtKB-KW"/>
</dbReference>
<reference evidence="1 2" key="1">
    <citation type="submission" date="2018-08" db="EMBL/GenBank/DDBJ databases">
        <title>Pallidiluteibacterium maritimus gen. nov., sp. nov., isolated from coastal sediment.</title>
        <authorList>
            <person name="Zhou L.Y."/>
        </authorList>
    </citation>
    <scope>NUCLEOTIDE SEQUENCE [LARGE SCALE GENOMIC DNA]</scope>
    <source>
        <strain evidence="1 2">XSD2</strain>
    </source>
</reference>
<name>A0A399T4D8_9BACT</name>
<proteinExistence type="predicted"/>
<dbReference type="InterPro" id="IPR023296">
    <property type="entry name" value="Glyco_hydro_beta-prop_sf"/>
</dbReference>
<comment type="caution">
    <text evidence="1">The sequence shown here is derived from an EMBL/GenBank/DDBJ whole genome shotgun (WGS) entry which is preliminary data.</text>
</comment>
<evidence type="ECO:0000313" key="2">
    <source>
        <dbReference type="Proteomes" id="UP000265926"/>
    </source>
</evidence>
<dbReference type="AlphaFoldDB" id="A0A399T4D8"/>
<protein>
    <submittedName>
        <fullName evidence="1">Glycosyl hydrolase family 43</fullName>
    </submittedName>
</protein>
<dbReference type="Gene3D" id="2.115.10.20">
    <property type="entry name" value="Glycosyl hydrolase domain, family 43"/>
    <property type="match status" value="1"/>
</dbReference>
<dbReference type="SUPFAM" id="SSF75005">
    <property type="entry name" value="Arabinanase/levansucrase/invertase"/>
    <property type="match status" value="1"/>
</dbReference>
<organism evidence="1 2">
    <name type="scientific">Maribellus luteus</name>
    <dbReference type="NCBI Taxonomy" id="2305463"/>
    <lineage>
        <taxon>Bacteria</taxon>
        <taxon>Pseudomonadati</taxon>
        <taxon>Bacteroidota</taxon>
        <taxon>Bacteroidia</taxon>
        <taxon>Marinilabiliales</taxon>
        <taxon>Prolixibacteraceae</taxon>
        <taxon>Maribellus</taxon>
    </lineage>
</organism>
<dbReference type="Proteomes" id="UP000265926">
    <property type="component" value="Unassembled WGS sequence"/>
</dbReference>
<evidence type="ECO:0000313" key="1">
    <source>
        <dbReference type="EMBL" id="RIJ48743.1"/>
    </source>
</evidence>
<keyword evidence="1" id="KW-0378">Hydrolase</keyword>
<dbReference type="EMBL" id="QWGR01000004">
    <property type="protein sequence ID" value="RIJ48743.1"/>
    <property type="molecule type" value="Genomic_DNA"/>
</dbReference>
<accession>A0A399T4D8</accession>
<keyword evidence="2" id="KW-1185">Reference proteome</keyword>
<gene>
    <name evidence="1" type="ORF">D1614_09440</name>
</gene>